<keyword evidence="3" id="KW-1133">Transmembrane helix</keyword>
<feature type="transmembrane region" description="Helical" evidence="3">
    <location>
        <begin position="273"/>
        <end position="302"/>
    </location>
</feature>
<keyword evidence="1" id="KW-0175">Coiled coil</keyword>
<keyword evidence="6" id="KW-1185">Reference proteome</keyword>
<dbReference type="OrthoDB" id="5381491at2"/>
<evidence type="ECO:0000256" key="1">
    <source>
        <dbReference type="SAM" id="Coils"/>
    </source>
</evidence>
<dbReference type="EMBL" id="QBKR01000011">
    <property type="protein sequence ID" value="PTX59677.1"/>
    <property type="molecule type" value="Genomic_DNA"/>
</dbReference>
<dbReference type="Pfam" id="PF14257">
    <property type="entry name" value="DUF4349"/>
    <property type="match status" value="1"/>
</dbReference>
<reference evidence="5 6" key="1">
    <citation type="submission" date="2018-04" db="EMBL/GenBank/DDBJ databases">
        <title>Genomic Encyclopedia of Archaeal and Bacterial Type Strains, Phase II (KMG-II): from individual species to whole genera.</title>
        <authorList>
            <person name="Goeker M."/>
        </authorList>
    </citation>
    <scope>NUCLEOTIDE SEQUENCE [LARGE SCALE GENOMIC DNA]</scope>
    <source>
        <strain evidence="5 6">DSM 45787</strain>
    </source>
</reference>
<comment type="caution">
    <text evidence="5">The sequence shown here is derived from an EMBL/GenBank/DDBJ whole genome shotgun (WGS) entry which is preliminary data.</text>
</comment>
<organism evidence="5 6">
    <name type="scientific">Melghirimyces profundicolus</name>
    <dbReference type="NCBI Taxonomy" id="1242148"/>
    <lineage>
        <taxon>Bacteria</taxon>
        <taxon>Bacillati</taxon>
        <taxon>Bacillota</taxon>
        <taxon>Bacilli</taxon>
        <taxon>Bacillales</taxon>
        <taxon>Thermoactinomycetaceae</taxon>
        <taxon>Melghirimyces</taxon>
    </lineage>
</organism>
<feature type="region of interest" description="Disordered" evidence="2">
    <location>
        <begin position="34"/>
        <end position="83"/>
    </location>
</feature>
<feature type="domain" description="DUF4349" evidence="4">
    <location>
        <begin position="87"/>
        <end position="298"/>
    </location>
</feature>
<gene>
    <name evidence="5" type="ORF">C8P63_111112</name>
</gene>
<sequence length="323" mass="36337">MMIHSMWKRIGAGVLATLFLAGCSSGEEARVAQLDSKSPARSEAVEQTESFSVRGLAKTKDSRKTGGSTETDPALSKKETAVSPEKRKVVYQANLDLRVDNLKKAREKMEEDARKKDGYLVEASQSRNGHDVTGRFVFRIPQESFHAFLDELERVAQEVSSRNLSGKDVTEEFVDLKSRLKAKKAVEKRLMEMMKEAKTTEDLLKVSERLSQVQEEIEQLKGRMQYLQNRTDYATVTVQARQVAPLEKPEGEPGWGERVSHSFVQSLGWLRDLFQGIVVLGAALLPPAAVLAILFLPLLWWYRRWKKTPSGETPPGEEEDSSL</sequence>
<dbReference type="InterPro" id="IPR025645">
    <property type="entry name" value="DUF4349"/>
</dbReference>
<evidence type="ECO:0000256" key="3">
    <source>
        <dbReference type="SAM" id="Phobius"/>
    </source>
</evidence>
<dbReference type="AlphaFoldDB" id="A0A2T6BUM1"/>
<feature type="coiled-coil region" evidence="1">
    <location>
        <begin position="183"/>
        <end position="230"/>
    </location>
</feature>
<evidence type="ECO:0000256" key="2">
    <source>
        <dbReference type="SAM" id="MobiDB-lite"/>
    </source>
</evidence>
<evidence type="ECO:0000313" key="5">
    <source>
        <dbReference type="EMBL" id="PTX59677.1"/>
    </source>
</evidence>
<dbReference type="Proteomes" id="UP000244240">
    <property type="component" value="Unassembled WGS sequence"/>
</dbReference>
<keyword evidence="3" id="KW-0472">Membrane</keyword>
<proteinExistence type="predicted"/>
<accession>A0A2T6BUM1</accession>
<name>A0A2T6BUM1_9BACL</name>
<keyword evidence="3" id="KW-0812">Transmembrane</keyword>
<protein>
    <submittedName>
        <fullName evidence="5">Uncharacterized protein DUF4349</fullName>
    </submittedName>
</protein>
<evidence type="ECO:0000313" key="6">
    <source>
        <dbReference type="Proteomes" id="UP000244240"/>
    </source>
</evidence>
<evidence type="ECO:0000259" key="4">
    <source>
        <dbReference type="Pfam" id="PF14257"/>
    </source>
</evidence>